<evidence type="ECO:0000256" key="10">
    <source>
        <dbReference type="ARBA" id="ARBA00033270"/>
    </source>
</evidence>
<dbReference type="EMBL" id="MGBG01000024">
    <property type="protein sequence ID" value="OGK61976.1"/>
    <property type="molecule type" value="Genomic_DNA"/>
</dbReference>
<evidence type="ECO:0000313" key="18">
    <source>
        <dbReference type="Proteomes" id="UP000178450"/>
    </source>
</evidence>
<dbReference type="Proteomes" id="UP000178450">
    <property type="component" value="Unassembled WGS sequence"/>
</dbReference>
<evidence type="ECO:0000256" key="6">
    <source>
        <dbReference type="ARBA" id="ARBA00022984"/>
    </source>
</evidence>
<keyword evidence="5" id="KW-0133">Cell shape</keyword>
<proteinExistence type="inferred from homology"/>
<comment type="caution">
    <text evidence="17">The sequence shown here is derived from an EMBL/GenBank/DDBJ whole genome shotgun (WGS) entry which is preliminary data.</text>
</comment>
<evidence type="ECO:0000256" key="3">
    <source>
        <dbReference type="ARBA" id="ARBA00022679"/>
    </source>
</evidence>
<gene>
    <name evidence="17" type="ORF">A2209_00580</name>
</gene>
<name>A0A1F7K2B5_9BACT</name>
<reference evidence="17 18" key="1">
    <citation type="journal article" date="2016" name="Nat. Commun.">
        <title>Thousands of microbial genomes shed light on interconnected biogeochemical processes in an aquifer system.</title>
        <authorList>
            <person name="Anantharaman K."/>
            <person name="Brown C.T."/>
            <person name="Hug L.A."/>
            <person name="Sharon I."/>
            <person name="Castelle C.J."/>
            <person name="Probst A.J."/>
            <person name="Thomas B.C."/>
            <person name="Singh A."/>
            <person name="Wilkins M.J."/>
            <person name="Karaoz U."/>
            <person name="Brodie E.L."/>
            <person name="Williams K.H."/>
            <person name="Hubbard S.S."/>
            <person name="Banfield J.F."/>
        </authorList>
    </citation>
    <scope>NUCLEOTIDE SEQUENCE [LARGE SCALE GENOMIC DNA]</scope>
</reference>
<evidence type="ECO:0000256" key="14">
    <source>
        <dbReference type="ARBA" id="ARBA00044770"/>
    </source>
</evidence>
<dbReference type="GO" id="GO:0005886">
    <property type="term" value="C:plasma membrane"/>
    <property type="evidence" value="ECO:0007669"/>
    <property type="project" value="TreeGrafter"/>
</dbReference>
<evidence type="ECO:0000256" key="5">
    <source>
        <dbReference type="ARBA" id="ARBA00022960"/>
    </source>
</evidence>
<feature type="transmembrane region" description="Helical" evidence="16">
    <location>
        <begin position="182"/>
        <end position="202"/>
    </location>
</feature>
<evidence type="ECO:0000256" key="8">
    <source>
        <dbReference type="ARBA" id="ARBA00023136"/>
    </source>
</evidence>
<evidence type="ECO:0000256" key="16">
    <source>
        <dbReference type="SAM" id="Phobius"/>
    </source>
</evidence>
<dbReference type="GO" id="GO:0051301">
    <property type="term" value="P:cell division"/>
    <property type="evidence" value="ECO:0007669"/>
    <property type="project" value="InterPro"/>
</dbReference>
<keyword evidence="7 16" id="KW-1133">Transmembrane helix</keyword>
<dbReference type="GO" id="GO:0032153">
    <property type="term" value="C:cell division site"/>
    <property type="evidence" value="ECO:0007669"/>
    <property type="project" value="TreeGrafter"/>
</dbReference>
<evidence type="ECO:0000256" key="12">
    <source>
        <dbReference type="ARBA" id="ARBA00041185"/>
    </source>
</evidence>
<evidence type="ECO:0000256" key="11">
    <source>
        <dbReference type="ARBA" id="ARBA00038053"/>
    </source>
</evidence>
<accession>A0A1F7K2B5</accession>
<dbReference type="GO" id="GO:0015648">
    <property type="term" value="F:lipid-linked peptidoglycan transporter activity"/>
    <property type="evidence" value="ECO:0007669"/>
    <property type="project" value="TreeGrafter"/>
</dbReference>
<comment type="catalytic activity">
    <reaction evidence="15">
        <text>[GlcNAc-(1-&gt;4)-Mur2Ac(oyl-L-Ala-gamma-D-Glu-L-Lys-D-Ala-D-Ala)](n)-di-trans,octa-cis-undecaprenyl diphosphate + beta-D-GlcNAc-(1-&gt;4)-Mur2Ac(oyl-L-Ala-gamma-D-Glu-L-Lys-D-Ala-D-Ala)-di-trans,octa-cis-undecaprenyl diphosphate = [GlcNAc-(1-&gt;4)-Mur2Ac(oyl-L-Ala-gamma-D-Glu-L-Lys-D-Ala-D-Ala)](n+1)-di-trans,octa-cis-undecaprenyl diphosphate + di-trans,octa-cis-undecaprenyl diphosphate + H(+)</text>
        <dbReference type="Rhea" id="RHEA:23708"/>
        <dbReference type="Rhea" id="RHEA-COMP:9602"/>
        <dbReference type="Rhea" id="RHEA-COMP:9603"/>
        <dbReference type="ChEBI" id="CHEBI:15378"/>
        <dbReference type="ChEBI" id="CHEBI:58405"/>
        <dbReference type="ChEBI" id="CHEBI:60033"/>
        <dbReference type="ChEBI" id="CHEBI:78435"/>
        <dbReference type="EC" id="2.4.99.28"/>
    </reaction>
</comment>
<comment type="subcellular location">
    <subcellularLocation>
        <location evidence="1">Membrane</location>
        <topology evidence="1">Multi-pass membrane protein</topology>
    </subcellularLocation>
</comment>
<sequence>MGRKTGRLSPLLFFIPALLTVFGVFMIYEASSINSSRLYGDAFLFVKQQLKWFGLALIVYWFFMKFDYHYLYSLALIALVVNIVLLVLIFIPGFSSTVLGAKRWLSLGPIRLQPSEFSKFSLIIYLSAWFSFKERGRFFAFILLISLLIGLVILQPDMGTASILGLCAVYLYFISGAPYSQFFLLIIIGLVAGAFFVFSSPYRLSRLTAYLDPKTDPQGITYHINQVNTALSLGGWFGTGYGSSKQKFQFLPEAHTDSIFAIIGENFGFAGTTILISSYLIFFYNLYLNIIKIKDRLGFLLASSILFLLIIQCLINLAAMAQLIPLTGIPLPFISYGGSSLLTLYALLGIMYNVFRYHKTYV</sequence>
<protein>
    <recommendedName>
        <fullName evidence="12">Probable peptidoglycan glycosyltransferase FtsW</fullName>
        <ecNumber evidence="14">2.4.99.28</ecNumber>
    </recommendedName>
    <alternativeName>
        <fullName evidence="13">Cell division protein FtsW</fullName>
    </alternativeName>
    <alternativeName>
        <fullName evidence="10">Cell wall polymerase</fullName>
    </alternativeName>
    <alternativeName>
        <fullName evidence="9">Peptidoglycan polymerase</fullName>
    </alternativeName>
</protein>
<dbReference type="AlphaFoldDB" id="A0A1F7K2B5"/>
<dbReference type="InterPro" id="IPR001182">
    <property type="entry name" value="FtsW/RodA"/>
</dbReference>
<feature type="transmembrane region" description="Helical" evidence="16">
    <location>
        <begin position="160"/>
        <end position="175"/>
    </location>
</feature>
<organism evidence="17 18">
    <name type="scientific">Candidatus Roizmanbacteria bacterium RIFOXYA1_FULL_41_12</name>
    <dbReference type="NCBI Taxonomy" id="1802082"/>
    <lineage>
        <taxon>Bacteria</taxon>
        <taxon>Candidatus Roizmaniibacteriota</taxon>
    </lineage>
</organism>
<evidence type="ECO:0000256" key="2">
    <source>
        <dbReference type="ARBA" id="ARBA00022676"/>
    </source>
</evidence>
<evidence type="ECO:0000256" key="7">
    <source>
        <dbReference type="ARBA" id="ARBA00022989"/>
    </source>
</evidence>
<evidence type="ECO:0000256" key="4">
    <source>
        <dbReference type="ARBA" id="ARBA00022692"/>
    </source>
</evidence>
<feature type="transmembrane region" description="Helical" evidence="16">
    <location>
        <begin position="299"/>
        <end position="321"/>
    </location>
</feature>
<evidence type="ECO:0000313" key="17">
    <source>
        <dbReference type="EMBL" id="OGK61976.1"/>
    </source>
</evidence>
<dbReference type="PANTHER" id="PTHR30474:SF2">
    <property type="entry name" value="PEPTIDOGLYCAN GLYCOSYLTRANSFERASE FTSW-RELATED"/>
    <property type="match status" value="1"/>
</dbReference>
<comment type="similarity">
    <text evidence="11">Belongs to the SEDS family. FtsW subfamily.</text>
</comment>
<dbReference type="PANTHER" id="PTHR30474">
    <property type="entry name" value="CELL CYCLE PROTEIN"/>
    <property type="match status" value="1"/>
</dbReference>
<feature type="transmembrane region" description="Helical" evidence="16">
    <location>
        <begin position="138"/>
        <end position="154"/>
    </location>
</feature>
<dbReference type="EC" id="2.4.99.28" evidence="14"/>
<keyword evidence="2" id="KW-0328">Glycosyltransferase</keyword>
<evidence type="ECO:0000256" key="13">
    <source>
        <dbReference type="ARBA" id="ARBA00041418"/>
    </source>
</evidence>
<feature type="transmembrane region" description="Helical" evidence="16">
    <location>
        <begin position="333"/>
        <end position="355"/>
    </location>
</feature>
<evidence type="ECO:0000256" key="15">
    <source>
        <dbReference type="ARBA" id="ARBA00049902"/>
    </source>
</evidence>
<feature type="transmembrane region" description="Helical" evidence="16">
    <location>
        <begin position="114"/>
        <end position="131"/>
    </location>
</feature>
<keyword evidence="8 16" id="KW-0472">Membrane</keyword>
<keyword evidence="3" id="KW-0808">Transferase</keyword>
<evidence type="ECO:0000256" key="1">
    <source>
        <dbReference type="ARBA" id="ARBA00004141"/>
    </source>
</evidence>
<dbReference type="Pfam" id="PF01098">
    <property type="entry name" value="FTSW_RODA_SPOVE"/>
    <property type="match status" value="1"/>
</dbReference>
<keyword evidence="6" id="KW-0573">Peptidoglycan synthesis</keyword>
<evidence type="ECO:0000256" key="9">
    <source>
        <dbReference type="ARBA" id="ARBA00032370"/>
    </source>
</evidence>
<feature type="transmembrane region" description="Helical" evidence="16">
    <location>
        <begin position="70"/>
        <end position="94"/>
    </location>
</feature>
<feature type="transmembrane region" description="Helical" evidence="16">
    <location>
        <begin position="42"/>
        <end position="63"/>
    </location>
</feature>
<dbReference type="GO" id="GO:0009252">
    <property type="term" value="P:peptidoglycan biosynthetic process"/>
    <property type="evidence" value="ECO:0007669"/>
    <property type="project" value="UniProtKB-KW"/>
</dbReference>
<feature type="transmembrane region" description="Helical" evidence="16">
    <location>
        <begin position="12"/>
        <end position="30"/>
    </location>
</feature>
<feature type="transmembrane region" description="Helical" evidence="16">
    <location>
        <begin position="267"/>
        <end position="287"/>
    </location>
</feature>
<keyword evidence="4 16" id="KW-0812">Transmembrane</keyword>
<dbReference type="GO" id="GO:0008955">
    <property type="term" value="F:peptidoglycan glycosyltransferase activity"/>
    <property type="evidence" value="ECO:0007669"/>
    <property type="project" value="UniProtKB-EC"/>
</dbReference>
<dbReference type="GO" id="GO:0008360">
    <property type="term" value="P:regulation of cell shape"/>
    <property type="evidence" value="ECO:0007669"/>
    <property type="project" value="UniProtKB-KW"/>
</dbReference>